<accession>A0A4C1TD14</accession>
<evidence type="ECO:0000256" key="2">
    <source>
        <dbReference type="SAM" id="Phobius"/>
    </source>
</evidence>
<name>A0A4C1TD14_EUMVA</name>
<evidence type="ECO:0000313" key="4">
    <source>
        <dbReference type="Proteomes" id="UP000299102"/>
    </source>
</evidence>
<evidence type="ECO:0000256" key="1">
    <source>
        <dbReference type="SAM" id="MobiDB-lite"/>
    </source>
</evidence>
<dbReference type="Proteomes" id="UP000299102">
    <property type="component" value="Unassembled WGS sequence"/>
</dbReference>
<organism evidence="3 4">
    <name type="scientific">Eumeta variegata</name>
    <name type="common">Bagworm moth</name>
    <name type="synonym">Eumeta japonica</name>
    <dbReference type="NCBI Taxonomy" id="151549"/>
    <lineage>
        <taxon>Eukaryota</taxon>
        <taxon>Metazoa</taxon>
        <taxon>Ecdysozoa</taxon>
        <taxon>Arthropoda</taxon>
        <taxon>Hexapoda</taxon>
        <taxon>Insecta</taxon>
        <taxon>Pterygota</taxon>
        <taxon>Neoptera</taxon>
        <taxon>Endopterygota</taxon>
        <taxon>Lepidoptera</taxon>
        <taxon>Glossata</taxon>
        <taxon>Ditrysia</taxon>
        <taxon>Tineoidea</taxon>
        <taxon>Psychidae</taxon>
        <taxon>Oiketicinae</taxon>
        <taxon>Eumeta</taxon>
    </lineage>
</organism>
<keyword evidence="4" id="KW-1185">Reference proteome</keyword>
<keyword evidence="2" id="KW-0812">Transmembrane</keyword>
<evidence type="ECO:0000313" key="3">
    <source>
        <dbReference type="EMBL" id="GBP11287.1"/>
    </source>
</evidence>
<dbReference type="EMBL" id="BGZK01000046">
    <property type="protein sequence ID" value="GBP11287.1"/>
    <property type="molecule type" value="Genomic_DNA"/>
</dbReference>
<keyword evidence="2" id="KW-1133">Transmembrane helix</keyword>
<comment type="caution">
    <text evidence="3">The sequence shown here is derived from an EMBL/GenBank/DDBJ whole genome shotgun (WGS) entry which is preliminary data.</text>
</comment>
<proteinExistence type="predicted"/>
<protein>
    <submittedName>
        <fullName evidence="3">Uncharacterized protein</fullName>
    </submittedName>
</protein>
<feature type="transmembrane region" description="Helical" evidence="2">
    <location>
        <begin position="231"/>
        <end position="254"/>
    </location>
</feature>
<dbReference type="AlphaFoldDB" id="A0A4C1TD14"/>
<keyword evidence="2" id="KW-0472">Membrane</keyword>
<feature type="region of interest" description="Disordered" evidence="1">
    <location>
        <begin position="1"/>
        <end position="22"/>
    </location>
</feature>
<reference evidence="3 4" key="1">
    <citation type="journal article" date="2019" name="Commun. Biol.">
        <title>The bagworm genome reveals a unique fibroin gene that provides high tensile strength.</title>
        <authorList>
            <person name="Kono N."/>
            <person name="Nakamura H."/>
            <person name="Ohtoshi R."/>
            <person name="Tomita M."/>
            <person name="Numata K."/>
            <person name="Arakawa K."/>
        </authorList>
    </citation>
    <scope>NUCLEOTIDE SEQUENCE [LARGE SCALE GENOMIC DNA]</scope>
</reference>
<sequence length="322" mass="36382">MSFEQDSLVSAAPPGVRGRDHASHGDPHACILKFKFEMSLFHSYNLSSHRAGHSHPEVELMRLFIHFIGGWWTSATLTFGSDPEVGLKCLINIGRSSFRRILKFVSSEDNRETPSIFTIRSSVFAKNDKFFPNETGFQLRPLAENCFTFRFVVERQIRGSAVRCMLHVNACCRQASTMDFRELTPHTIQYLKTLKFPTRTADPNGVYSLEQNPRPGCGEISSYLGSKSIRMAVAIAAPIVVQILLISKATISYLKPLRRSQHRWVLECRPDFRPCPDRVPKAAVDVLHAIAHVSSAQSINQQHVAMRLSKEMPRNRYVLVGL</sequence>
<gene>
    <name evidence="3" type="ORF">EVAR_92828_1</name>
</gene>